<sequence>MPEESIKEKFDSYEEYKLNKSVLKEHVAVLVPEFLKFPENILSHEIQNRDDVKKICITLKNYLLHFTTDNSCDDNKCCGYFNFWLNKNAREDESINETTFTHYKNCTKYYINPIESDKCISEIYYIEDTEFKKKQELYDLYDLYDLYNGFSLNTGEYGKISFSNICPDKYNDLIGNCRNVINDEFCKELINFWNNFLKNILNSNERCEATTIELLPYEDEMVNREEEEEEEEEEEQKQPQEEGETKKAAHGRVGFGTVLNEEADLAAMEGGTMSSERLASANIPGDSDSEIFVEHQNSNTHKPIGTIIGTSLGFFIPLTMLYKFTPLGNWVNTRVLGRDKLMDNMKKNELELLLNSAQTQDINSGDTIYRIKYNSSLNE</sequence>
<dbReference type="EMBL" id="FLYI01000497">
    <property type="protein sequence ID" value="SCA82149.1"/>
    <property type="molecule type" value="Genomic_DNA"/>
</dbReference>
<feature type="compositionally biased region" description="Basic and acidic residues" evidence="1">
    <location>
        <begin position="236"/>
        <end position="247"/>
    </location>
</feature>
<dbReference type="Proteomes" id="UP000305196">
    <property type="component" value="Unassembled WGS sequence"/>
</dbReference>
<feature type="compositionally biased region" description="Acidic residues" evidence="1">
    <location>
        <begin position="217"/>
        <end position="235"/>
    </location>
</feature>
<feature type="region of interest" description="Disordered" evidence="1">
    <location>
        <begin position="217"/>
        <end position="251"/>
    </location>
</feature>
<dbReference type="VEuPathDB" id="PlasmoDB:PVPAM_110055300"/>
<evidence type="ECO:0000313" key="3">
    <source>
        <dbReference type="Proteomes" id="UP000305196"/>
    </source>
</evidence>
<reference evidence="2 3" key="1">
    <citation type="submission" date="2016-07" db="EMBL/GenBank/DDBJ databases">
        <authorList>
            <consortium name="Pathogen Informatics"/>
        </authorList>
    </citation>
    <scope>NUCLEOTIDE SEQUENCE [LARGE SCALE GENOMIC DNA]</scope>
</reference>
<name>A0A1G4EFN5_PLAVI</name>
<dbReference type="AlphaFoldDB" id="A0A1G4EFN5"/>
<evidence type="ECO:0000313" key="2">
    <source>
        <dbReference type="EMBL" id="SCA82149.1"/>
    </source>
</evidence>
<organism evidence="2 3">
    <name type="scientific">Plasmodium vivax</name>
    <name type="common">malaria parasite P. vivax</name>
    <dbReference type="NCBI Taxonomy" id="5855"/>
    <lineage>
        <taxon>Eukaryota</taxon>
        <taxon>Sar</taxon>
        <taxon>Alveolata</taxon>
        <taxon>Apicomplexa</taxon>
        <taxon>Aconoidasida</taxon>
        <taxon>Haemosporida</taxon>
        <taxon>Plasmodiidae</taxon>
        <taxon>Plasmodium</taxon>
        <taxon>Plasmodium (Plasmodium)</taxon>
    </lineage>
</organism>
<evidence type="ECO:0000256" key="1">
    <source>
        <dbReference type="SAM" id="MobiDB-lite"/>
    </source>
</evidence>
<gene>
    <name evidence="2" type="ORF">PVC01_000114000</name>
</gene>
<dbReference type="InterPro" id="IPR008780">
    <property type="entry name" value="Plasmodium_Vir"/>
</dbReference>
<proteinExistence type="predicted"/>
<dbReference type="VEuPathDB" id="PlasmoDB:PVP01_0006710"/>
<dbReference type="Pfam" id="PF05795">
    <property type="entry name" value="Plasmodium_Vir"/>
    <property type="match status" value="1"/>
</dbReference>
<protein>
    <submittedName>
        <fullName evidence="2">Vir protein, putative</fullName>
    </submittedName>
</protein>
<accession>A0A1G4EFN5</accession>